<proteinExistence type="predicted"/>
<feature type="region of interest" description="Disordered" evidence="1">
    <location>
        <begin position="67"/>
        <end position="108"/>
    </location>
</feature>
<evidence type="ECO:0000256" key="1">
    <source>
        <dbReference type="SAM" id="MobiDB-lite"/>
    </source>
</evidence>
<comment type="caution">
    <text evidence="2">The sequence shown here is derived from an EMBL/GenBank/DDBJ whole genome shotgun (WGS) entry which is preliminary data.</text>
</comment>
<evidence type="ECO:0000313" key="2">
    <source>
        <dbReference type="EMBL" id="RGP73683.1"/>
    </source>
</evidence>
<protein>
    <submittedName>
        <fullName evidence="2">Uncharacterized protein</fullName>
    </submittedName>
</protein>
<keyword evidence="3" id="KW-1185">Reference proteome</keyword>
<feature type="compositionally biased region" description="Polar residues" evidence="1">
    <location>
        <begin position="94"/>
        <end position="106"/>
    </location>
</feature>
<feature type="region of interest" description="Disordered" evidence="1">
    <location>
        <begin position="1"/>
        <end position="20"/>
    </location>
</feature>
<dbReference type="Proteomes" id="UP000266152">
    <property type="component" value="Unassembled WGS sequence"/>
</dbReference>
<reference evidence="2 3" key="1">
    <citation type="journal article" date="2018" name="PLoS Pathog.">
        <title>Evolution of structural diversity of trichothecenes, a family of toxins produced by plant pathogenic and entomopathogenic fungi.</title>
        <authorList>
            <person name="Proctor R.H."/>
            <person name="McCormick S.P."/>
            <person name="Kim H.S."/>
            <person name="Cardoza R.E."/>
            <person name="Stanley A.M."/>
            <person name="Lindo L."/>
            <person name="Kelly A."/>
            <person name="Brown D.W."/>
            <person name="Lee T."/>
            <person name="Vaughan M.M."/>
            <person name="Alexander N.J."/>
            <person name="Busman M."/>
            <person name="Gutierrez S."/>
        </authorList>
    </citation>
    <scope>NUCLEOTIDE SEQUENCE [LARGE SCALE GENOMIC DNA]</scope>
    <source>
        <strain evidence="2 3">NRRL 3299</strain>
    </source>
</reference>
<feature type="compositionally biased region" description="Basic and acidic residues" evidence="1">
    <location>
        <begin position="67"/>
        <end position="76"/>
    </location>
</feature>
<dbReference type="AlphaFoldDB" id="A0A395SML5"/>
<name>A0A395SML5_FUSSP</name>
<feature type="compositionally biased region" description="Polar residues" evidence="1">
    <location>
        <begin position="1"/>
        <end position="13"/>
    </location>
</feature>
<organism evidence="2 3">
    <name type="scientific">Fusarium sporotrichioides</name>
    <dbReference type="NCBI Taxonomy" id="5514"/>
    <lineage>
        <taxon>Eukaryota</taxon>
        <taxon>Fungi</taxon>
        <taxon>Dikarya</taxon>
        <taxon>Ascomycota</taxon>
        <taxon>Pezizomycotina</taxon>
        <taxon>Sordariomycetes</taxon>
        <taxon>Hypocreomycetidae</taxon>
        <taxon>Hypocreales</taxon>
        <taxon>Nectriaceae</taxon>
        <taxon>Fusarium</taxon>
    </lineage>
</organism>
<sequence length="158" mass="17775">MCMLDLSQTTYQDDSTHPENTPLYPLDLTSLNMSNTVNKPSPKRIELGDDMDDFVLVLDPTRRVKPLGDYESEERKKKTTALPKDVVPGRASMPQGNNAQNSSEPPTLTMKKALDDYHADMRKLAEDSMPERDGLRVACEDWFCTNRGSSYFDLGKGL</sequence>
<gene>
    <name evidence="2" type="ORF">FSPOR_1933</name>
</gene>
<dbReference type="EMBL" id="PXOF01000024">
    <property type="protein sequence ID" value="RGP73683.1"/>
    <property type="molecule type" value="Genomic_DNA"/>
</dbReference>
<accession>A0A395SML5</accession>
<evidence type="ECO:0000313" key="3">
    <source>
        <dbReference type="Proteomes" id="UP000266152"/>
    </source>
</evidence>